<evidence type="ECO:0008006" key="6">
    <source>
        <dbReference type="Google" id="ProtNLM"/>
    </source>
</evidence>
<keyword evidence="2" id="KW-0677">Repeat</keyword>
<name>A0AAV9XXU3_9CRYT</name>
<dbReference type="InterPro" id="IPR001680">
    <property type="entry name" value="WD40_rpt"/>
</dbReference>
<feature type="repeat" description="WD" evidence="3">
    <location>
        <begin position="465"/>
        <end position="506"/>
    </location>
</feature>
<dbReference type="PROSITE" id="PS50294">
    <property type="entry name" value="WD_REPEATS_REGION"/>
    <property type="match status" value="1"/>
</dbReference>
<dbReference type="Proteomes" id="UP001311799">
    <property type="component" value="Unassembled WGS sequence"/>
</dbReference>
<evidence type="ECO:0000256" key="1">
    <source>
        <dbReference type="ARBA" id="ARBA00022574"/>
    </source>
</evidence>
<accession>A0AAV9XXU3</accession>
<dbReference type="SUPFAM" id="SSF50978">
    <property type="entry name" value="WD40 repeat-like"/>
    <property type="match status" value="1"/>
</dbReference>
<dbReference type="PROSITE" id="PS50082">
    <property type="entry name" value="WD_REPEATS_2"/>
    <property type="match status" value="2"/>
</dbReference>
<dbReference type="SMART" id="SM00320">
    <property type="entry name" value="WD40"/>
    <property type="match status" value="7"/>
</dbReference>
<dbReference type="Pfam" id="PF00400">
    <property type="entry name" value="WD40"/>
    <property type="match status" value="4"/>
</dbReference>
<reference evidence="4 5" key="1">
    <citation type="submission" date="2023-10" db="EMBL/GenBank/DDBJ databases">
        <title>Comparative genomics analysis reveals potential genetic determinants of host preference in Cryptosporidium xiaoi.</title>
        <authorList>
            <person name="Xiao L."/>
            <person name="Li J."/>
        </authorList>
    </citation>
    <scope>NUCLEOTIDE SEQUENCE [LARGE SCALE GENOMIC DNA]</scope>
    <source>
        <strain evidence="4 5">52996</strain>
    </source>
</reference>
<sequence length="886" mass="102553">MSVDELNKDESGIFQLPTFEYLIGDKNINIYKNKLEKGDNSKLETKKCLDCEYNDLSSIVKSSILESEKIIRNVFHKDTFSIIETTFTDEESNERTLSDDKIKINNNELIKKESIFYDYNKLSNNNYFDFENTVDIEKTESNSLNERNYSCQLSGENNNLNEYNYIDLDIGSLKDNKNNLNNDHNSISSEIDSFDENISIDYEFDNYSIFSIDEENGWQNKETTDDNYDVNINELNWPEKVSEEDIDIIDEIVESDTDKDIDYHKDIIYSTETPVNNIELKKPIESVLSNKSTYCKQINGLDSPSTRTEIDKKSTQDYTRVKKWLSIASADKIRPYLKFLRNNKSENSGSNFIGSNTMKYILRGVFKRSNYSSESFNSNLVNSFGRIINSSGNRKKSIERNSFFYNKNEKSLSTNLVSSNNQESRRSFKQRNLPMRIPTRYQISNKTRRIRDNDVGVIWLIREIYLSLTTQIIKISMSPNGLWLILGSQDGHIRQWKFREEDLYNLSINAEPIFNEKEDLILDAHSNAIISLQWDSDEKSHRFLSSSMDRTVKLWEAGNKEPCAIINCSDWPTSVSFHPMQKNIIFIGSLDASVQIIRLIPEFENNKKTSVDFVGEHFSSIILNNSLVKYRSKVIETIRVQDLLTALSVSPNGKYLACGFKDGGVAFYDSRTLKYRCDVDCRNRRGKSAKGRKVTGISWKEDNKSVLVTTNDSRIRLFNFSDLSTFIKFKGHINKEILLSAQISNDEKFVVCGSENGYICLWNLQDENQNFHLNSFSARYSGYSLYDKNSNNNNQFNFRQDRLNIRRGPTKQCVDSFKAFDSSLTSMILAPSSFTKKIIRYFKLNSRNSSQFNYPKFTINNTEKNTHTFIAVNKNGQIRIFVNIPN</sequence>
<dbReference type="AlphaFoldDB" id="A0AAV9XXU3"/>
<proteinExistence type="predicted"/>
<evidence type="ECO:0000313" key="4">
    <source>
        <dbReference type="EMBL" id="KAK6589413.1"/>
    </source>
</evidence>
<keyword evidence="1 3" id="KW-0853">WD repeat</keyword>
<gene>
    <name evidence="4" type="ORF">RS030_203232</name>
</gene>
<dbReference type="InterPro" id="IPR040324">
    <property type="entry name" value="WDR44/Dgr2"/>
</dbReference>
<dbReference type="PANTHER" id="PTHR14221">
    <property type="entry name" value="WD REPEAT DOMAIN 44"/>
    <property type="match status" value="1"/>
</dbReference>
<evidence type="ECO:0000256" key="2">
    <source>
        <dbReference type="ARBA" id="ARBA00022737"/>
    </source>
</evidence>
<dbReference type="PANTHER" id="PTHR14221:SF0">
    <property type="entry name" value="WD REPEAT-CONTAINING PROTEIN 44"/>
    <property type="match status" value="1"/>
</dbReference>
<dbReference type="Gene3D" id="2.130.10.10">
    <property type="entry name" value="YVTN repeat-like/Quinoprotein amine dehydrogenase"/>
    <property type="match status" value="1"/>
</dbReference>
<dbReference type="InterPro" id="IPR015943">
    <property type="entry name" value="WD40/YVTN_repeat-like_dom_sf"/>
</dbReference>
<feature type="repeat" description="WD" evidence="3">
    <location>
        <begin position="522"/>
        <end position="556"/>
    </location>
</feature>
<evidence type="ECO:0000256" key="3">
    <source>
        <dbReference type="PROSITE-ProRule" id="PRU00221"/>
    </source>
</evidence>
<keyword evidence="5" id="KW-1185">Reference proteome</keyword>
<comment type="caution">
    <text evidence="4">The sequence shown here is derived from an EMBL/GenBank/DDBJ whole genome shotgun (WGS) entry which is preliminary data.</text>
</comment>
<evidence type="ECO:0000313" key="5">
    <source>
        <dbReference type="Proteomes" id="UP001311799"/>
    </source>
</evidence>
<protein>
    <recommendedName>
        <fullName evidence="6">WD40 repeat-like protein</fullName>
    </recommendedName>
</protein>
<organism evidence="4 5">
    <name type="scientific">Cryptosporidium xiaoi</name>
    <dbReference type="NCBI Taxonomy" id="659607"/>
    <lineage>
        <taxon>Eukaryota</taxon>
        <taxon>Sar</taxon>
        <taxon>Alveolata</taxon>
        <taxon>Apicomplexa</taxon>
        <taxon>Conoidasida</taxon>
        <taxon>Coccidia</taxon>
        <taxon>Eucoccidiorida</taxon>
        <taxon>Eimeriorina</taxon>
        <taxon>Cryptosporidiidae</taxon>
        <taxon>Cryptosporidium</taxon>
    </lineage>
</organism>
<dbReference type="EMBL" id="JAWDEY010000012">
    <property type="protein sequence ID" value="KAK6589413.1"/>
    <property type="molecule type" value="Genomic_DNA"/>
</dbReference>
<dbReference type="InterPro" id="IPR036322">
    <property type="entry name" value="WD40_repeat_dom_sf"/>
</dbReference>